<dbReference type="EMBL" id="BARS01042713">
    <property type="protein sequence ID" value="GAG31763.1"/>
    <property type="molecule type" value="Genomic_DNA"/>
</dbReference>
<evidence type="ECO:0000313" key="1">
    <source>
        <dbReference type="EMBL" id="GAG31763.1"/>
    </source>
</evidence>
<gene>
    <name evidence="1" type="ORF">S01H1_64773</name>
</gene>
<accession>X0X522</accession>
<name>X0X522_9ZZZZ</name>
<proteinExistence type="predicted"/>
<protein>
    <submittedName>
        <fullName evidence="1">Uncharacterized protein</fullName>
    </submittedName>
</protein>
<dbReference type="AlphaFoldDB" id="X0X522"/>
<comment type="caution">
    <text evidence="1">The sequence shown here is derived from an EMBL/GenBank/DDBJ whole genome shotgun (WGS) entry which is preliminary data.</text>
</comment>
<reference evidence="1" key="1">
    <citation type="journal article" date="2014" name="Front. Microbiol.">
        <title>High frequency of phylogenetically diverse reductive dehalogenase-homologous genes in deep subseafloor sedimentary metagenomes.</title>
        <authorList>
            <person name="Kawai M."/>
            <person name="Futagami T."/>
            <person name="Toyoda A."/>
            <person name="Takaki Y."/>
            <person name="Nishi S."/>
            <person name="Hori S."/>
            <person name="Arai W."/>
            <person name="Tsubouchi T."/>
            <person name="Morono Y."/>
            <person name="Uchiyama I."/>
            <person name="Ito T."/>
            <person name="Fujiyama A."/>
            <person name="Inagaki F."/>
            <person name="Takami H."/>
        </authorList>
    </citation>
    <scope>NUCLEOTIDE SEQUENCE</scope>
    <source>
        <strain evidence="1">Expedition CK06-06</strain>
    </source>
</reference>
<organism evidence="1">
    <name type="scientific">marine sediment metagenome</name>
    <dbReference type="NCBI Taxonomy" id="412755"/>
    <lineage>
        <taxon>unclassified sequences</taxon>
        <taxon>metagenomes</taxon>
        <taxon>ecological metagenomes</taxon>
    </lineage>
</organism>
<sequence>MGTFNADAIVKANASASFSADAFVAARAFTADAFIVVERWTHDILLDHHGAESDLFVVLSSPIGPWVEGTPIHYVMVDINERLISLESSTKIRAGFTADAVIVGLSGVAFTADAVVLGSRSAGFTVDAILIAGGFLTADAWIQAGFTADAFIVADF</sequence>